<evidence type="ECO:0000256" key="6">
    <source>
        <dbReference type="ARBA" id="ARBA00022619"/>
    </source>
</evidence>
<feature type="binding site" evidence="16">
    <location>
        <position position="50"/>
    </location>
    <ligand>
        <name>Zn(2+)</name>
        <dbReference type="ChEBI" id="CHEBI:29105"/>
        <note>catalytic</note>
    </ligand>
</feature>
<dbReference type="EC" id="3.5.4.26" evidence="13"/>
<keyword evidence="9 13" id="KW-0862">Zinc</keyword>
<dbReference type="CDD" id="cd01284">
    <property type="entry name" value="Riboflavin_deaminase-reductase"/>
    <property type="match status" value="1"/>
</dbReference>
<dbReference type="InterPro" id="IPR016193">
    <property type="entry name" value="Cytidine_deaminase-like"/>
</dbReference>
<dbReference type="Proteomes" id="UP000198510">
    <property type="component" value="Unassembled WGS sequence"/>
</dbReference>
<evidence type="ECO:0000256" key="4">
    <source>
        <dbReference type="ARBA" id="ARBA00005259"/>
    </source>
</evidence>
<dbReference type="GO" id="GO:0008835">
    <property type="term" value="F:diaminohydroxyphosphoribosylaminopyrimidine deaminase activity"/>
    <property type="evidence" value="ECO:0007669"/>
    <property type="project" value="UniProtKB-EC"/>
</dbReference>
<feature type="binding site" evidence="15">
    <location>
        <position position="285"/>
    </location>
    <ligand>
        <name>substrate</name>
    </ligand>
</feature>
<dbReference type="PANTHER" id="PTHR38011">
    <property type="entry name" value="DIHYDROFOLATE REDUCTASE FAMILY PROTEIN (AFU_ORTHOLOGUE AFUA_8G06820)"/>
    <property type="match status" value="1"/>
</dbReference>
<evidence type="ECO:0000256" key="3">
    <source>
        <dbReference type="ARBA" id="ARBA00004910"/>
    </source>
</evidence>
<proteinExistence type="inferred from homology"/>
<keyword evidence="10 13" id="KW-0521">NADP</keyword>
<evidence type="ECO:0000256" key="9">
    <source>
        <dbReference type="ARBA" id="ARBA00022833"/>
    </source>
</evidence>
<evidence type="ECO:0000256" key="13">
    <source>
        <dbReference type="PIRNR" id="PIRNR006769"/>
    </source>
</evidence>
<dbReference type="SUPFAM" id="SSF53597">
    <property type="entry name" value="Dihydrofolate reductase-like"/>
    <property type="match status" value="1"/>
</dbReference>
<evidence type="ECO:0000256" key="2">
    <source>
        <dbReference type="ARBA" id="ARBA00004882"/>
    </source>
</evidence>
<evidence type="ECO:0000256" key="11">
    <source>
        <dbReference type="ARBA" id="ARBA00023002"/>
    </source>
</evidence>
<evidence type="ECO:0000256" key="16">
    <source>
        <dbReference type="PIRSR" id="PIRSR006769-3"/>
    </source>
</evidence>
<feature type="binding site" evidence="15">
    <location>
        <position position="202"/>
    </location>
    <ligand>
        <name>NADP(+)</name>
        <dbReference type="ChEBI" id="CHEBI:58349"/>
    </ligand>
</feature>
<feature type="binding site" evidence="15">
    <location>
        <position position="170"/>
    </location>
    <ligand>
        <name>substrate</name>
    </ligand>
</feature>
<evidence type="ECO:0000259" key="17">
    <source>
        <dbReference type="PROSITE" id="PS51747"/>
    </source>
</evidence>
<dbReference type="PANTHER" id="PTHR38011:SF7">
    <property type="entry name" value="2,5-DIAMINO-6-RIBOSYLAMINO-4(3H)-PYRIMIDINONE 5'-PHOSPHATE REDUCTASE"/>
    <property type="match status" value="1"/>
</dbReference>
<feature type="active site" description="Proton donor" evidence="14">
    <location>
        <position position="52"/>
    </location>
</feature>
<evidence type="ECO:0000256" key="5">
    <source>
        <dbReference type="ARBA" id="ARBA00007417"/>
    </source>
</evidence>
<dbReference type="STRING" id="1075417.SAMN05421823_11019"/>
<organism evidence="18 19">
    <name type="scientific">Catalinimonas alkaloidigena</name>
    <dbReference type="NCBI Taxonomy" id="1075417"/>
    <lineage>
        <taxon>Bacteria</taxon>
        <taxon>Pseudomonadati</taxon>
        <taxon>Bacteroidota</taxon>
        <taxon>Cytophagia</taxon>
        <taxon>Cytophagales</taxon>
        <taxon>Catalimonadaceae</taxon>
        <taxon>Catalinimonas</taxon>
    </lineage>
</organism>
<dbReference type="UniPathway" id="UPA00275">
    <property type="reaction ID" value="UER00401"/>
</dbReference>
<protein>
    <recommendedName>
        <fullName evidence="13">Riboflavin biosynthesis protein RibD</fullName>
    </recommendedName>
    <domain>
        <recommendedName>
            <fullName evidence="13">Diaminohydroxyphosphoribosylaminopyrimidine deaminase</fullName>
            <shortName evidence="13">DRAP deaminase</shortName>
            <ecNumber evidence="13">3.5.4.26</ecNumber>
        </recommendedName>
        <alternativeName>
            <fullName evidence="13">Riboflavin-specific deaminase</fullName>
        </alternativeName>
    </domain>
    <domain>
        <recommendedName>
            <fullName evidence="13">5-amino-6-(5-phosphoribosylamino)uracil reductase</fullName>
            <ecNumber evidence="13">1.1.1.193</ecNumber>
        </recommendedName>
        <alternativeName>
            <fullName evidence="13">HTP reductase</fullName>
        </alternativeName>
    </domain>
</protein>
<dbReference type="RefSeq" id="WP_089685970.1">
    <property type="nucleotide sequence ID" value="NZ_FNFO01000010.1"/>
</dbReference>
<dbReference type="AlphaFoldDB" id="A0A1G9Q2I5"/>
<keyword evidence="12" id="KW-0511">Multifunctional enzyme</keyword>
<dbReference type="OrthoDB" id="9800865at2"/>
<comment type="similarity">
    <text evidence="5 13">In the C-terminal section; belongs to the HTP reductase family.</text>
</comment>
<sequence length="343" mass="38653">MLDEFFMRRALELAALGRTSTAPNPMVGCVITYGGRIIGEGWHQQYGGPHAEVNAIRSVADPALLPDATVYVTLEPCSHYGKTPPCADLLVQHQVRRVVVANQDPNPLVQGRGLSRLREAGIAVEVGLLAQEGAHLNRRFFTFLEKHRPYIVLKWAQTADGYLARSNYDSKWISSSLSRRLVHRWRAEEAAILVGSRTAEHDNPRLNVRDWKGPDPVRVVIDRELRLSPSLYLFDGTQPTLCYNTQKSETRPTATFVKLASEGTPLLVQLVEDLHQRRLMSLFVEGGSALLSHFLEAGLWDEARVFVSPQRFGEGIAAPVLRHVPYQKQHLKEDELRIYYPTF</sequence>
<feature type="binding site" evidence="15">
    <location>
        <position position="186"/>
    </location>
    <ligand>
        <name>substrate</name>
    </ligand>
</feature>
<comment type="similarity">
    <text evidence="4 13">In the N-terminal section; belongs to the cytidine and deoxycytidylate deaminase family.</text>
</comment>
<dbReference type="NCBIfam" id="TIGR00326">
    <property type="entry name" value="eubact_ribD"/>
    <property type="match status" value="1"/>
</dbReference>
<keyword evidence="6 13" id="KW-0686">Riboflavin biosynthesis</keyword>
<feature type="binding site" evidence="16">
    <location>
        <position position="77"/>
    </location>
    <ligand>
        <name>Zn(2+)</name>
        <dbReference type="ChEBI" id="CHEBI:29105"/>
        <note>catalytic</note>
    </ligand>
</feature>
<feature type="binding site" evidence="16">
    <location>
        <position position="86"/>
    </location>
    <ligand>
        <name>Zn(2+)</name>
        <dbReference type="ChEBI" id="CHEBI:29105"/>
        <note>catalytic</note>
    </ligand>
</feature>
<evidence type="ECO:0000256" key="1">
    <source>
        <dbReference type="ARBA" id="ARBA00002151"/>
    </source>
</evidence>
<evidence type="ECO:0000313" key="19">
    <source>
        <dbReference type="Proteomes" id="UP000198510"/>
    </source>
</evidence>
<dbReference type="GO" id="GO:0008270">
    <property type="term" value="F:zinc ion binding"/>
    <property type="evidence" value="ECO:0007669"/>
    <property type="project" value="InterPro"/>
</dbReference>
<evidence type="ECO:0000256" key="10">
    <source>
        <dbReference type="ARBA" id="ARBA00022857"/>
    </source>
</evidence>
<dbReference type="Pfam" id="PF00383">
    <property type="entry name" value="dCMP_cyt_deam_1"/>
    <property type="match status" value="1"/>
</dbReference>
<dbReference type="InterPro" id="IPR024072">
    <property type="entry name" value="DHFR-like_dom_sf"/>
</dbReference>
<evidence type="ECO:0000256" key="14">
    <source>
        <dbReference type="PIRSR" id="PIRSR006769-1"/>
    </source>
</evidence>
<keyword evidence="7 13" id="KW-0479">Metal-binding</keyword>
<comment type="catalytic activity">
    <reaction evidence="13">
        <text>2,5-diamino-6-hydroxy-4-(5-phosphoribosylamino)-pyrimidine + H2O + H(+) = 5-amino-6-(5-phospho-D-ribosylamino)uracil + NH4(+)</text>
        <dbReference type="Rhea" id="RHEA:21868"/>
        <dbReference type="ChEBI" id="CHEBI:15377"/>
        <dbReference type="ChEBI" id="CHEBI:15378"/>
        <dbReference type="ChEBI" id="CHEBI:28938"/>
        <dbReference type="ChEBI" id="CHEBI:58453"/>
        <dbReference type="ChEBI" id="CHEBI:58614"/>
        <dbReference type="EC" id="3.5.4.26"/>
    </reaction>
</comment>
<feature type="binding site" evidence="15">
    <location>
        <position position="172"/>
    </location>
    <ligand>
        <name>NADP(+)</name>
        <dbReference type="ChEBI" id="CHEBI:58349"/>
    </ligand>
</feature>
<name>A0A1G9Q2I5_9BACT</name>
<dbReference type="FunFam" id="3.40.140.10:FF:000025">
    <property type="entry name" value="Riboflavin biosynthesis protein RibD"/>
    <property type="match status" value="1"/>
</dbReference>
<comment type="function">
    <text evidence="1 13">Converts 2,5-diamino-6-(ribosylamino)-4(3h)-pyrimidinone 5'-phosphate into 5-amino-6-(ribosylamino)-2,4(1h,3h)-pyrimidinedione 5'-phosphate.</text>
</comment>
<feature type="binding site" evidence="15">
    <location>
        <position position="206"/>
    </location>
    <ligand>
        <name>substrate</name>
    </ligand>
</feature>
<dbReference type="Pfam" id="PF01872">
    <property type="entry name" value="RibD_C"/>
    <property type="match status" value="1"/>
</dbReference>
<evidence type="ECO:0000256" key="12">
    <source>
        <dbReference type="ARBA" id="ARBA00023268"/>
    </source>
</evidence>
<comment type="cofactor">
    <cofactor evidence="13 16">
        <name>Zn(2+)</name>
        <dbReference type="ChEBI" id="CHEBI:29105"/>
    </cofactor>
    <text evidence="13 16">Binds 1 zinc ion.</text>
</comment>
<dbReference type="EC" id="1.1.1.193" evidence="13"/>
<feature type="binding site" evidence="15">
    <location>
        <position position="156"/>
    </location>
    <ligand>
        <name>NADP(+)</name>
        <dbReference type="ChEBI" id="CHEBI:58349"/>
    </ligand>
</feature>
<dbReference type="InterPro" id="IPR004794">
    <property type="entry name" value="Eubact_RibD"/>
</dbReference>
<dbReference type="Gene3D" id="3.40.430.10">
    <property type="entry name" value="Dihydrofolate Reductase, subunit A"/>
    <property type="match status" value="1"/>
</dbReference>
<comment type="pathway">
    <text evidence="3 13">Cofactor biosynthesis; riboflavin biosynthesis; 5-amino-6-(D-ribitylamino)uracil from GTP: step 3/4.</text>
</comment>
<keyword evidence="8 13" id="KW-0378">Hydrolase</keyword>
<dbReference type="InterPro" id="IPR002125">
    <property type="entry name" value="CMP_dCMP_dom"/>
</dbReference>
<dbReference type="EMBL" id="FNFO01000010">
    <property type="protein sequence ID" value="SDM05262.1"/>
    <property type="molecule type" value="Genomic_DNA"/>
</dbReference>
<dbReference type="GO" id="GO:0008703">
    <property type="term" value="F:5-amino-6-(5-phosphoribosylamino)uracil reductase activity"/>
    <property type="evidence" value="ECO:0007669"/>
    <property type="project" value="UniProtKB-EC"/>
</dbReference>
<feature type="domain" description="CMP/dCMP-type deaminase" evidence="17">
    <location>
        <begin position="1"/>
        <end position="125"/>
    </location>
</feature>
<dbReference type="PROSITE" id="PS00903">
    <property type="entry name" value="CYT_DCMP_DEAMINASES_1"/>
    <property type="match status" value="1"/>
</dbReference>
<accession>A0A1G9Q2I5</accession>
<evidence type="ECO:0000256" key="8">
    <source>
        <dbReference type="ARBA" id="ARBA00022801"/>
    </source>
</evidence>
<dbReference type="InterPro" id="IPR050765">
    <property type="entry name" value="Riboflavin_Biosynth_HTPR"/>
</dbReference>
<dbReference type="GO" id="GO:0009231">
    <property type="term" value="P:riboflavin biosynthetic process"/>
    <property type="evidence" value="ECO:0007669"/>
    <property type="project" value="UniProtKB-UniPathway"/>
</dbReference>
<comment type="catalytic activity">
    <reaction evidence="13">
        <text>5-amino-6-(5-phospho-D-ribitylamino)uracil + NADP(+) = 5-amino-6-(5-phospho-D-ribosylamino)uracil + NADPH + H(+)</text>
        <dbReference type="Rhea" id="RHEA:17845"/>
        <dbReference type="ChEBI" id="CHEBI:15378"/>
        <dbReference type="ChEBI" id="CHEBI:57783"/>
        <dbReference type="ChEBI" id="CHEBI:58349"/>
        <dbReference type="ChEBI" id="CHEBI:58421"/>
        <dbReference type="ChEBI" id="CHEBI:58453"/>
        <dbReference type="EC" id="1.1.1.193"/>
    </reaction>
</comment>
<evidence type="ECO:0000313" key="18">
    <source>
        <dbReference type="EMBL" id="SDM05262.1"/>
    </source>
</evidence>
<feature type="binding site" evidence="15">
    <location>
        <position position="198"/>
    </location>
    <ligand>
        <name>NADP(+)</name>
        <dbReference type="ChEBI" id="CHEBI:58349"/>
    </ligand>
</feature>
<evidence type="ECO:0000256" key="15">
    <source>
        <dbReference type="PIRSR" id="PIRSR006769-2"/>
    </source>
</evidence>
<dbReference type="InterPro" id="IPR016192">
    <property type="entry name" value="APOBEC/CMP_deaminase_Zn-bd"/>
</dbReference>
<dbReference type="InterPro" id="IPR002734">
    <property type="entry name" value="RibDG_C"/>
</dbReference>
<comment type="pathway">
    <text evidence="2 13">Cofactor biosynthesis; riboflavin biosynthesis; 5-amino-6-(D-ribitylamino)uracil from GTP: step 2/4.</text>
</comment>
<dbReference type="SUPFAM" id="SSF53927">
    <property type="entry name" value="Cytidine deaminase-like"/>
    <property type="match status" value="1"/>
</dbReference>
<reference evidence="18 19" key="1">
    <citation type="submission" date="2016-10" db="EMBL/GenBank/DDBJ databases">
        <authorList>
            <person name="de Groot N.N."/>
        </authorList>
    </citation>
    <scope>NUCLEOTIDE SEQUENCE [LARGE SCALE GENOMIC DNA]</scope>
    <source>
        <strain evidence="18 19">DSM 25186</strain>
    </source>
</reference>
<gene>
    <name evidence="18" type="ORF">SAMN05421823_11019</name>
</gene>
<dbReference type="PIRSF" id="PIRSF006769">
    <property type="entry name" value="RibD"/>
    <property type="match status" value="1"/>
</dbReference>
<feature type="binding site" evidence="15">
    <location>
        <position position="209"/>
    </location>
    <ligand>
        <name>substrate</name>
    </ligand>
</feature>
<evidence type="ECO:0000256" key="7">
    <source>
        <dbReference type="ARBA" id="ARBA00022723"/>
    </source>
</evidence>
<keyword evidence="19" id="KW-1185">Reference proteome</keyword>
<dbReference type="Gene3D" id="3.40.140.10">
    <property type="entry name" value="Cytidine Deaminase, domain 2"/>
    <property type="match status" value="1"/>
</dbReference>
<dbReference type="PROSITE" id="PS51747">
    <property type="entry name" value="CYT_DCMP_DEAMINASES_2"/>
    <property type="match status" value="1"/>
</dbReference>
<keyword evidence="11 13" id="KW-0560">Oxidoreductase</keyword>